<dbReference type="PANTHER" id="PTHR31123:SF1">
    <property type="entry name" value="ACCUMULATION OF DYADS PROTEIN 2-RELATED"/>
    <property type="match status" value="1"/>
</dbReference>
<evidence type="ECO:0000256" key="4">
    <source>
        <dbReference type="ARBA" id="ARBA00022989"/>
    </source>
</evidence>
<dbReference type="Proteomes" id="UP001150904">
    <property type="component" value="Unassembled WGS sequence"/>
</dbReference>
<evidence type="ECO:0000256" key="7">
    <source>
        <dbReference type="SAM" id="Phobius"/>
    </source>
</evidence>
<dbReference type="NCBIfam" id="NF038013">
    <property type="entry name" value="AceTr_1"/>
    <property type="match status" value="1"/>
</dbReference>
<feature type="transmembrane region" description="Helical" evidence="7">
    <location>
        <begin position="119"/>
        <end position="140"/>
    </location>
</feature>
<feature type="transmembrane region" description="Helical" evidence="7">
    <location>
        <begin position="213"/>
        <end position="233"/>
    </location>
</feature>
<organism evidence="8 9">
    <name type="scientific">Penicillium cinerascens</name>
    <dbReference type="NCBI Taxonomy" id="70096"/>
    <lineage>
        <taxon>Eukaryota</taxon>
        <taxon>Fungi</taxon>
        <taxon>Dikarya</taxon>
        <taxon>Ascomycota</taxon>
        <taxon>Pezizomycotina</taxon>
        <taxon>Eurotiomycetes</taxon>
        <taxon>Eurotiomycetidae</taxon>
        <taxon>Eurotiales</taxon>
        <taxon>Aspergillaceae</taxon>
        <taxon>Penicillium</taxon>
    </lineage>
</organism>
<name>A0A9W9JKJ8_9EURO</name>
<evidence type="ECO:0000256" key="6">
    <source>
        <dbReference type="SAM" id="MobiDB-lite"/>
    </source>
</evidence>
<keyword evidence="3 7" id="KW-0812">Transmembrane</keyword>
<sequence>MNSNDFAKTNSKEGHELASSPSASHLERLHTAGGHVEDRSQPALPVYHRTFASPSPLGLISFATDMFLISVFGLHARGITAPNVMIGCLIFYGGVGQFIAGIMEFITGNTFGATVFSSYGAFNLSYAMIYLPGTGIMAAYTDSTTGAVDDSFDQALAIYVWAWFIVTVLFTIGAMRSSWILFLALAFLDICLILLACGFMVQMNSLLTAGYSVGLLVSALAYWAGCAGLWAGGVTPINLPTFSMYSAV</sequence>
<dbReference type="RefSeq" id="XP_058307057.1">
    <property type="nucleotide sequence ID" value="XM_058454808.1"/>
</dbReference>
<evidence type="ECO:0000256" key="2">
    <source>
        <dbReference type="ARBA" id="ARBA00005587"/>
    </source>
</evidence>
<feature type="transmembrane region" description="Helical" evidence="7">
    <location>
        <begin position="179"/>
        <end position="201"/>
    </location>
</feature>
<dbReference type="GO" id="GO:0015123">
    <property type="term" value="F:acetate transmembrane transporter activity"/>
    <property type="evidence" value="ECO:0007669"/>
    <property type="project" value="TreeGrafter"/>
</dbReference>
<proteinExistence type="inferred from homology"/>
<dbReference type="GO" id="GO:0005886">
    <property type="term" value="C:plasma membrane"/>
    <property type="evidence" value="ECO:0007669"/>
    <property type="project" value="TreeGrafter"/>
</dbReference>
<evidence type="ECO:0008006" key="10">
    <source>
        <dbReference type="Google" id="ProtNLM"/>
    </source>
</evidence>
<feature type="transmembrane region" description="Helical" evidence="7">
    <location>
        <begin position="57"/>
        <end position="74"/>
    </location>
</feature>
<evidence type="ECO:0000256" key="1">
    <source>
        <dbReference type="ARBA" id="ARBA00004141"/>
    </source>
</evidence>
<comment type="similarity">
    <text evidence="2">Belongs to the acetate uptake transporter (AceTr) (TC 2.A.96) family.</text>
</comment>
<dbReference type="EMBL" id="JAPQKR010000014">
    <property type="protein sequence ID" value="KAJ5198629.1"/>
    <property type="molecule type" value="Genomic_DNA"/>
</dbReference>
<keyword evidence="5 7" id="KW-0472">Membrane</keyword>
<feature type="transmembrane region" description="Helical" evidence="7">
    <location>
        <begin position="86"/>
        <end position="107"/>
    </location>
</feature>
<dbReference type="GeneID" id="83182109"/>
<dbReference type="PANTHER" id="PTHR31123">
    <property type="entry name" value="ACCUMULATION OF DYADS PROTEIN 2-RELATED"/>
    <property type="match status" value="1"/>
</dbReference>
<protein>
    <recommendedName>
        <fullName evidence="10">GPR1/FUN34/yaaH family-domain-containing protein</fullName>
    </recommendedName>
</protein>
<feature type="region of interest" description="Disordered" evidence="6">
    <location>
        <begin position="1"/>
        <end position="22"/>
    </location>
</feature>
<reference evidence="8" key="2">
    <citation type="journal article" date="2023" name="IMA Fungus">
        <title>Comparative genomic study of the Penicillium genus elucidates a diverse pangenome and 15 lateral gene transfer events.</title>
        <authorList>
            <person name="Petersen C."/>
            <person name="Sorensen T."/>
            <person name="Nielsen M.R."/>
            <person name="Sondergaard T.E."/>
            <person name="Sorensen J.L."/>
            <person name="Fitzpatrick D.A."/>
            <person name="Frisvad J.C."/>
            <person name="Nielsen K.L."/>
        </authorList>
    </citation>
    <scope>NUCLEOTIDE SEQUENCE</scope>
    <source>
        <strain evidence="8">IBT 15544</strain>
    </source>
</reference>
<dbReference type="InterPro" id="IPR051633">
    <property type="entry name" value="AceTr"/>
</dbReference>
<evidence type="ECO:0000313" key="9">
    <source>
        <dbReference type="Proteomes" id="UP001150904"/>
    </source>
</evidence>
<accession>A0A9W9JKJ8</accession>
<comment type="caution">
    <text evidence="8">The sequence shown here is derived from an EMBL/GenBank/DDBJ whole genome shotgun (WGS) entry which is preliminary data.</text>
</comment>
<dbReference type="OrthoDB" id="3648309at2759"/>
<evidence type="ECO:0000256" key="3">
    <source>
        <dbReference type="ARBA" id="ARBA00022692"/>
    </source>
</evidence>
<gene>
    <name evidence="8" type="ORF">N7498_007746</name>
</gene>
<reference evidence="8" key="1">
    <citation type="submission" date="2022-12" db="EMBL/GenBank/DDBJ databases">
        <authorList>
            <person name="Petersen C."/>
        </authorList>
    </citation>
    <scope>NUCLEOTIDE SEQUENCE</scope>
    <source>
        <strain evidence="8">IBT 15544</strain>
    </source>
</reference>
<feature type="transmembrane region" description="Helical" evidence="7">
    <location>
        <begin position="152"/>
        <end position="173"/>
    </location>
</feature>
<evidence type="ECO:0000313" key="8">
    <source>
        <dbReference type="EMBL" id="KAJ5198629.1"/>
    </source>
</evidence>
<comment type="subcellular location">
    <subcellularLocation>
        <location evidence="1">Membrane</location>
        <topology evidence="1">Multi-pass membrane protein</topology>
    </subcellularLocation>
</comment>
<evidence type="ECO:0000256" key="5">
    <source>
        <dbReference type="ARBA" id="ARBA00023136"/>
    </source>
</evidence>
<keyword evidence="4 7" id="KW-1133">Transmembrane helix</keyword>
<dbReference type="AlphaFoldDB" id="A0A9W9JKJ8"/>
<keyword evidence="9" id="KW-1185">Reference proteome</keyword>
<dbReference type="Pfam" id="PF01184">
    <property type="entry name" value="Gpr1_Fun34_YaaH"/>
    <property type="match status" value="1"/>
</dbReference>
<dbReference type="InterPro" id="IPR000791">
    <property type="entry name" value="Gpr1/Fun34/SatP-like"/>
</dbReference>